<dbReference type="AlphaFoldDB" id="A0A1M5I431"/>
<dbReference type="RefSeq" id="WP_072890502.1">
    <property type="nucleotide sequence ID" value="NZ_FQVW01000021.1"/>
</dbReference>
<keyword evidence="2" id="KW-1185">Reference proteome</keyword>
<evidence type="ECO:0000313" key="1">
    <source>
        <dbReference type="EMBL" id="SHG23002.1"/>
    </source>
</evidence>
<evidence type="ECO:0000313" key="2">
    <source>
        <dbReference type="Proteomes" id="UP000183988"/>
    </source>
</evidence>
<dbReference type="OrthoDB" id="2943863at2"/>
<name>A0A1M5I431_9BACI</name>
<dbReference type="EMBL" id="FQVW01000021">
    <property type="protein sequence ID" value="SHG23002.1"/>
    <property type="molecule type" value="Genomic_DNA"/>
</dbReference>
<organism evidence="1 2">
    <name type="scientific">Ornithinibacillus halophilus</name>
    <dbReference type="NCBI Taxonomy" id="930117"/>
    <lineage>
        <taxon>Bacteria</taxon>
        <taxon>Bacillati</taxon>
        <taxon>Bacillota</taxon>
        <taxon>Bacilli</taxon>
        <taxon>Bacillales</taxon>
        <taxon>Bacillaceae</taxon>
        <taxon>Ornithinibacillus</taxon>
    </lineage>
</organism>
<accession>A0A1M5I431</accession>
<protein>
    <submittedName>
        <fullName evidence="1">Uncharacterized protein</fullName>
    </submittedName>
</protein>
<dbReference type="STRING" id="930117.SAMN05216225_102141"/>
<sequence length="149" mass="16748">MHHKHKEMYELCKTHMHSYVLAELTDGSQFDGIVTGLDDENVYFAVPTEVPEGVPSQGQMPVQQGVTGQMSLPQQGQPMQYPVQQGQPMQMPGNQQMPMFDQGQRVFGWGYPGYGYGYPGYGYGYGRPRFRRLVLPLAALAALSVLPWY</sequence>
<dbReference type="Proteomes" id="UP000183988">
    <property type="component" value="Unassembled WGS sequence"/>
</dbReference>
<reference evidence="1 2" key="1">
    <citation type="submission" date="2016-11" db="EMBL/GenBank/DDBJ databases">
        <authorList>
            <person name="Jaros S."/>
            <person name="Januszkiewicz K."/>
            <person name="Wedrychowicz H."/>
        </authorList>
    </citation>
    <scope>NUCLEOTIDE SEQUENCE [LARGE SCALE GENOMIC DNA]</scope>
    <source>
        <strain evidence="1 2">IBRC-M 10683</strain>
    </source>
</reference>
<proteinExistence type="predicted"/>
<gene>
    <name evidence="1" type="ORF">SAMN05216225_102141</name>
</gene>